<reference evidence="1 2" key="1">
    <citation type="submission" date="2016-10" db="EMBL/GenBank/DDBJ databases">
        <authorList>
            <person name="de Groot N.N."/>
        </authorList>
    </citation>
    <scope>NUCLEOTIDE SEQUENCE [LARGE SCALE GENOMIC DNA]</scope>
    <source>
        <strain evidence="1 2">DSM 11978</strain>
    </source>
</reference>
<evidence type="ECO:0000313" key="2">
    <source>
        <dbReference type="Proteomes" id="UP000199506"/>
    </source>
</evidence>
<accession>A0A1H7HYY0</accession>
<dbReference type="EMBL" id="FOAK01000003">
    <property type="protein sequence ID" value="SEK53435.1"/>
    <property type="molecule type" value="Genomic_DNA"/>
</dbReference>
<sequence length="97" mass="11554">MISSEEKEKIKEEIVEKINSVLEKNNESFRLDKINVLNKNETVKFMGNYRVYDRKKYDTVSREINSFLKKYGDVEIKSKKIRDSGMKFTTVSFNFEL</sequence>
<dbReference type="OrthoDB" id="77568at2157"/>
<proteinExistence type="predicted"/>
<protein>
    <submittedName>
        <fullName evidence="1">Uncharacterized protein</fullName>
    </submittedName>
</protein>
<gene>
    <name evidence="1" type="ORF">SAMN05216439_1060</name>
</gene>
<dbReference type="AlphaFoldDB" id="A0A1H7HYY0"/>
<dbReference type="RefSeq" id="WP_069574277.1">
    <property type="nucleotide sequence ID" value="NZ_FOAK01000003.1"/>
</dbReference>
<organism evidence="1 2">
    <name type="scientific">Methanobrevibacter gottschalkii</name>
    <dbReference type="NCBI Taxonomy" id="190974"/>
    <lineage>
        <taxon>Archaea</taxon>
        <taxon>Methanobacteriati</taxon>
        <taxon>Methanobacteriota</taxon>
        <taxon>Methanomada group</taxon>
        <taxon>Methanobacteria</taxon>
        <taxon>Methanobacteriales</taxon>
        <taxon>Methanobacteriaceae</taxon>
        <taxon>Methanobrevibacter</taxon>
    </lineage>
</organism>
<dbReference type="Proteomes" id="UP000199506">
    <property type="component" value="Unassembled WGS sequence"/>
</dbReference>
<evidence type="ECO:0000313" key="1">
    <source>
        <dbReference type="EMBL" id="SEK53435.1"/>
    </source>
</evidence>
<name>A0A1H7HYY0_9EURY</name>